<sequence>MHSCPPAIRADKRNNGKIILLNIIDIPYQLPTSEAEEFKLERELKLEYVRQIIESAGCKVEITVRIAHRLSHAIEQLANSRILILL</sequence>
<dbReference type="Proteomes" id="UP000324595">
    <property type="component" value="Unassembled WGS sequence"/>
</dbReference>
<keyword evidence="2" id="KW-1185">Reference proteome</keyword>
<organism evidence="1 2">
    <name type="scientific">Fodinibius salinus</name>
    <dbReference type="NCBI Taxonomy" id="860790"/>
    <lineage>
        <taxon>Bacteria</taxon>
        <taxon>Pseudomonadati</taxon>
        <taxon>Balneolota</taxon>
        <taxon>Balneolia</taxon>
        <taxon>Balneolales</taxon>
        <taxon>Balneolaceae</taxon>
        <taxon>Fodinibius</taxon>
    </lineage>
</organism>
<dbReference type="AlphaFoldDB" id="A0A5D3YIR8"/>
<reference evidence="1 2" key="1">
    <citation type="submission" date="2019-07" db="EMBL/GenBank/DDBJ databases">
        <title>Genomic Encyclopedia of Archaeal and Bacterial Type Strains, Phase II (KMG-II): from individual species to whole genera.</title>
        <authorList>
            <person name="Goeker M."/>
        </authorList>
    </citation>
    <scope>NUCLEOTIDE SEQUENCE [LARGE SCALE GENOMIC DNA]</scope>
    <source>
        <strain evidence="1 2">DSM 21935</strain>
    </source>
</reference>
<evidence type="ECO:0000313" key="2">
    <source>
        <dbReference type="Proteomes" id="UP000324595"/>
    </source>
</evidence>
<proteinExistence type="predicted"/>
<protein>
    <submittedName>
        <fullName evidence="1">Uncharacterized protein</fullName>
    </submittedName>
</protein>
<evidence type="ECO:0000313" key="1">
    <source>
        <dbReference type="EMBL" id="TYP93734.1"/>
    </source>
</evidence>
<comment type="caution">
    <text evidence="1">The sequence shown here is derived from an EMBL/GenBank/DDBJ whole genome shotgun (WGS) entry which is preliminary data.</text>
</comment>
<dbReference type="RefSeq" id="WP_148898789.1">
    <property type="nucleotide sequence ID" value="NZ_VNHY01000002.1"/>
</dbReference>
<name>A0A5D3YIR8_9BACT</name>
<gene>
    <name evidence="1" type="ORF">LX73_1444</name>
</gene>
<dbReference type="EMBL" id="VNHY01000002">
    <property type="protein sequence ID" value="TYP93734.1"/>
    <property type="molecule type" value="Genomic_DNA"/>
</dbReference>
<accession>A0A5D3YIR8</accession>